<dbReference type="PANTHER" id="PTHR48007">
    <property type="entry name" value="LEUCINE-RICH REPEAT RECEPTOR-LIKE PROTEIN KINASE PXC1"/>
    <property type="match status" value="1"/>
</dbReference>
<keyword evidence="5 7" id="KW-1133">Transmembrane helix</keyword>
<proteinExistence type="predicted"/>
<gene>
    <name evidence="9" type="ORF">RJ639_012351</name>
</gene>
<evidence type="ECO:0000256" key="6">
    <source>
        <dbReference type="ARBA" id="ARBA00023136"/>
    </source>
</evidence>
<dbReference type="PANTHER" id="PTHR48007:SF77">
    <property type="entry name" value="PROTEIN KINASE DOMAIN-CONTAINING PROTEIN"/>
    <property type="match status" value="1"/>
</dbReference>
<organism evidence="9 10">
    <name type="scientific">Escallonia herrerae</name>
    <dbReference type="NCBI Taxonomy" id="1293975"/>
    <lineage>
        <taxon>Eukaryota</taxon>
        <taxon>Viridiplantae</taxon>
        <taxon>Streptophyta</taxon>
        <taxon>Embryophyta</taxon>
        <taxon>Tracheophyta</taxon>
        <taxon>Spermatophyta</taxon>
        <taxon>Magnoliopsida</taxon>
        <taxon>eudicotyledons</taxon>
        <taxon>Gunneridae</taxon>
        <taxon>Pentapetalae</taxon>
        <taxon>asterids</taxon>
        <taxon>campanulids</taxon>
        <taxon>Escalloniales</taxon>
        <taxon>Escalloniaceae</taxon>
        <taxon>Escallonia</taxon>
    </lineage>
</organism>
<evidence type="ECO:0000256" key="2">
    <source>
        <dbReference type="ARBA" id="ARBA00022614"/>
    </source>
</evidence>
<dbReference type="SUPFAM" id="SSF52058">
    <property type="entry name" value="L domain-like"/>
    <property type="match status" value="1"/>
</dbReference>
<accession>A0AA89AMQ2</accession>
<evidence type="ECO:0000256" key="5">
    <source>
        <dbReference type="ARBA" id="ARBA00022989"/>
    </source>
</evidence>
<dbReference type="InterPro" id="IPR001245">
    <property type="entry name" value="Ser-Thr/Tyr_kinase_cat_dom"/>
</dbReference>
<reference evidence="9" key="1">
    <citation type="submission" date="2022-12" db="EMBL/GenBank/DDBJ databases">
        <title>Draft genome assemblies for two species of Escallonia (Escalloniales).</title>
        <authorList>
            <person name="Chanderbali A."/>
            <person name="Dervinis C."/>
            <person name="Anghel I."/>
            <person name="Soltis D."/>
            <person name="Soltis P."/>
            <person name="Zapata F."/>
        </authorList>
    </citation>
    <scope>NUCLEOTIDE SEQUENCE</scope>
    <source>
        <strain evidence="9">UCBG64.0493</strain>
        <tissue evidence="9">Leaf</tissue>
    </source>
</reference>
<feature type="transmembrane region" description="Helical" evidence="7">
    <location>
        <begin position="201"/>
        <end position="223"/>
    </location>
</feature>
<sequence>MCIVASAPFIRVCNGGEFSESGYLFHFIQAVDPENKLGIDSNGLVPRPCSRQLKGVRCDLRANTIIEIRLEEMNLRGILDTDSLCKLPNLRVLSLAKNHIHGSIHDSISGCTSLIYLNLSSNLLNGSAPMDALSKLKNLRRLDISNNQFKQECEMFTRFSTHSRSLQARRIKEIAKTVEASSPDSPASGRSNFTAERKTKITIWTSMPLVVGIAFFLLLAYFLNKKAAKVARDKQTLKFLAHSPLIIPPVKSLEDQVKAEEGGSELVFFVAEEDRFKLEDLLESAADLQSQGLCSSLYKVQLKNNAIFAVKRLKKLQASFEQFDQTMRKIGRLQHQNVLPLVGYSSSSEEKLLIYKYQKNGSLLSLFENYIEGRRDFPWKFRLSIAIGIARGLDFLYQSSDGGEIIPHGNIKLSNILLNEYDEPLISEYGYSKFLDPKRACLFNANGYTAPEKCLTEAADVFSFGVILLELLTGKIVEKSGLDLPKWVKSIVREEWTGEVFDKEVAKVGMYAFPLLNISLKCVAQFPEHRPSVAELLEKIEEVVNAQEDHSPTSVNSVESTPRDCCLLHTVVPELWDTPGSNP</sequence>
<dbReference type="InterPro" id="IPR032675">
    <property type="entry name" value="LRR_dom_sf"/>
</dbReference>
<name>A0AA89AMQ2_9ASTE</name>
<dbReference type="InterPro" id="IPR000719">
    <property type="entry name" value="Prot_kinase_dom"/>
</dbReference>
<evidence type="ECO:0000256" key="7">
    <source>
        <dbReference type="SAM" id="Phobius"/>
    </source>
</evidence>
<evidence type="ECO:0000313" key="9">
    <source>
        <dbReference type="EMBL" id="KAK3009959.1"/>
    </source>
</evidence>
<dbReference type="Pfam" id="PF07714">
    <property type="entry name" value="PK_Tyr_Ser-Thr"/>
    <property type="match status" value="1"/>
</dbReference>
<dbReference type="Gene3D" id="3.30.200.20">
    <property type="entry name" value="Phosphorylase Kinase, domain 1"/>
    <property type="match status" value="1"/>
</dbReference>
<feature type="domain" description="Protein kinase" evidence="8">
    <location>
        <begin position="283"/>
        <end position="544"/>
    </location>
</feature>
<keyword evidence="6 7" id="KW-0472">Membrane</keyword>
<dbReference type="PROSITE" id="PS50011">
    <property type="entry name" value="PROTEIN_KINASE_DOM"/>
    <property type="match status" value="1"/>
</dbReference>
<evidence type="ECO:0000256" key="3">
    <source>
        <dbReference type="ARBA" id="ARBA00022692"/>
    </source>
</evidence>
<dbReference type="GO" id="GO:0005524">
    <property type="term" value="F:ATP binding"/>
    <property type="evidence" value="ECO:0007669"/>
    <property type="project" value="InterPro"/>
</dbReference>
<dbReference type="InterPro" id="IPR046959">
    <property type="entry name" value="PRK1-6/SRF4-like"/>
</dbReference>
<dbReference type="GO" id="GO:0004672">
    <property type="term" value="F:protein kinase activity"/>
    <property type="evidence" value="ECO:0007669"/>
    <property type="project" value="InterPro"/>
</dbReference>
<evidence type="ECO:0000256" key="4">
    <source>
        <dbReference type="ARBA" id="ARBA00022737"/>
    </source>
</evidence>
<comment type="subcellular location">
    <subcellularLocation>
        <location evidence="1">Membrane</location>
    </subcellularLocation>
</comment>
<dbReference type="AlphaFoldDB" id="A0AA89AMQ2"/>
<keyword evidence="3 7" id="KW-0812">Transmembrane</keyword>
<evidence type="ECO:0000256" key="1">
    <source>
        <dbReference type="ARBA" id="ARBA00004370"/>
    </source>
</evidence>
<dbReference type="InterPro" id="IPR001611">
    <property type="entry name" value="Leu-rich_rpt"/>
</dbReference>
<dbReference type="Gene3D" id="1.10.510.10">
    <property type="entry name" value="Transferase(Phosphotransferase) domain 1"/>
    <property type="match status" value="1"/>
</dbReference>
<dbReference type="GO" id="GO:0016020">
    <property type="term" value="C:membrane"/>
    <property type="evidence" value="ECO:0007669"/>
    <property type="project" value="UniProtKB-SubCell"/>
</dbReference>
<protein>
    <recommendedName>
        <fullName evidence="8">Protein kinase domain-containing protein</fullName>
    </recommendedName>
</protein>
<dbReference type="Proteomes" id="UP001188597">
    <property type="component" value="Unassembled WGS sequence"/>
</dbReference>
<keyword evidence="4" id="KW-0677">Repeat</keyword>
<dbReference type="Pfam" id="PF13855">
    <property type="entry name" value="LRR_8"/>
    <property type="match status" value="1"/>
</dbReference>
<comment type="caution">
    <text evidence="9">The sequence shown here is derived from an EMBL/GenBank/DDBJ whole genome shotgun (WGS) entry which is preliminary data.</text>
</comment>
<keyword evidence="10" id="KW-1185">Reference proteome</keyword>
<evidence type="ECO:0000313" key="10">
    <source>
        <dbReference type="Proteomes" id="UP001188597"/>
    </source>
</evidence>
<dbReference type="EMBL" id="JAVXUP010001589">
    <property type="protein sequence ID" value="KAK3009959.1"/>
    <property type="molecule type" value="Genomic_DNA"/>
</dbReference>
<dbReference type="InterPro" id="IPR011009">
    <property type="entry name" value="Kinase-like_dom_sf"/>
</dbReference>
<dbReference type="Gene3D" id="3.80.10.10">
    <property type="entry name" value="Ribonuclease Inhibitor"/>
    <property type="match status" value="1"/>
</dbReference>
<evidence type="ECO:0000259" key="8">
    <source>
        <dbReference type="PROSITE" id="PS50011"/>
    </source>
</evidence>
<dbReference type="SUPFAM" id="SSF56112">
    <property type="entry name" value="Protein kinase-like (PK-like)"/>
    <property type="match status" value="1"/>
</dbReference>
<keyword evidence="2" id="KW-0433">Leucine-rich repeat</keyword>